<evidence type="ECO:0000313" key="1">
    <source>
        <dbReference type="EMBL" id="MBB6505069.1"/>
    </source>
</evidence>
<dbReference type="EMBL" id="JACHBT010000010">
    <property type="protein sequence ID" value="MBB6505069.1"/>
    <property type="molecule type" value="Genomic_DNA"/>
</dbReference>
<dbReference type="InterPro" id="IPR012349">
    <property type="entry name" value="Split_barrel_FMN-bd"/>
</dbReference>
<dbReference type="Gene3D" id="2.30.110.10">
    <property type="entry name" value="Electron Transport, Fmn-binding Protein, Chain A"/>
    <property type="match status" value="1"/>
</dbReference>
<dbReference type="AlphaFoldDB" id="A0A7X0MN80"/>
<dbReference type="PANTHER" id="PTHR35802:SF1">
    <property type="entry name" value="PROTEASE SYNTHASE AND SPORULATION PROTEIN PAI 2"/>
    <property type="match status" value="1"/>
</dbReference>
<reference evidence="1 2" key="2">
    <citation type="submission" date="2020-08" db="EMBL/GenBank/DDBJ databases">
        <authorList>
            <person name="Partida-Martinez L."/>
            <person name="Huntemann M."/>
            <person name="Clum A."/>
            <person name="Wang J."/>
            <person name="Palaniappan K."/>
            <person name="Ritter S."/>
            <person name="Chen I.-M."/>
            <person name="Stamatis D."/>
            <person name="Reddy T."/>
            <person name="O'Malley R."/>
            <person name="Daum C."/>
            <person name="Shapiro N."/>
            <person name="Ivanova N."/>
            <person name="Kyrpides N."/>
            <person name="Woyke T."/>
        </authorList>
    </citation>
    <scope>NUCLEOTIDE SEQUENCE [LARGE SCALE GENOMIC DNA]</scope>
    <source>
        <strain evidence="1 2">AS3.13</strain>
    </source>
</reference>
<evidence type="ECO:0000313" key="2">
    <source>
        <dbReference type="Proteomes" id="UP000522313"/>
    </source>
</evidence>
<proteinExistence type="predicted"/>
<organism evidence="1 2">
    <name type="scientific">Sphingomonas endophytica</name>
    <dbReference type="NCBI Taxonomy" id="869719"/>
    <lineage>
        <taxon>Bacteria</taxon>
        <taxon>Pseudomonadati</taxon>
        <taxon>Pseudomonadota</taxon>
        <taxon>Alphaproteobacteria</taxon>
        <taxon>Sphingomonadales</taxon>
        <taxon>Sphingomonadaceae</taxon>
        <taxon>Sphingomonas</taxon>
    </lineage>
</organism>
<sequence>MLYTKPLFQPGEATALFDLVDEVTHGTLVTVMGDGVQISHPVFMADRQRNRLVSHIARANDHAAIIAAGTPSTAIIMDPGGYLSSSWHPATPHRDSAPTWAFRVAHVHGRLEALSRAATIAHLADLVAHLEASRPNSWRMAELGADGLERRLPHIIGYELVIERVETSFRLGQDERERDMIAAADALRAEGKPILADRLLAARRNAAAPEA</sequence>
<dbReference type="PANTHER" id="PTHR35802">
    <property type="entry name" value="PROTEASE SYNTHASE AND SPORULATION PROTEIN PAI 2"/>
    <property type="match status" value="1"/>
</dbReference>
<dbReference type="SUPFAM" id="SSF50475">
    <property type="entry name" value="FMN-binding split barrel"/>
    <property type="match status" value="1"/>
</dbReference>
<gene>
    <name evidence="1" type="ORF">F4693_002056</name>
</gene>
<comment type="caution">
    <text evidence="1">The sequence shown here is derived from an EMBL/GenBank/DDBJ whole genome shotgun (WGS) entry which is preliminary data.</text>
</comment>
<dbReference type="Pfam" id="PF04299">
    <property type="entry name" value="FMN_bind_2"/>
    <property type="match status" value="1"/>
</dbReference>
<dbReference type="PIRSF" id="PIRSF010372">
    <property type="entry name" value="PaiB"/>
    <property type="match status" value="1"/>
</dbReference>
<accession>A0A7X0MN80</accession>
<dbReference type="RefSeq" id="WP_184505694.1">
    <property type="nucleotide sequence ID" value="NZ_JACHBT010000010.1"/>
</dbReference>
<name>A0A7X0MN80_9SPHN</name>
<protein>
    <submittedName>
        <fullName evidence="1">Transcriptional regulator</fullName>
    </submittedName>
</protein>
<reference evidence="1 2" key="1">
    <citation type="submission" date="2020-08" db="EMBL/GenBank/DDBJ databases">
        <title>The Agave Microbiome: Exploring the role of microbial communities in plant adaptations to desert environments.</title>
        <authorList>
            <person name="Partida-Martinez L.P."/>
        </authorList>
    </citation>
    <scope>NUCLEOTIDE SEQUENCE [LARGE SCALE GENOMIC DNA]</scope>
    <source>
        <strain evidence="1 2">AS3.13</strain>
    </source>
</reference>
<dbReference type="Proteomes" id="UP000522313">
    <property type="component" value="Unassembled WGS sequence"/>
</dbReference>
<dbReference type="InterPro" id="IPR007396">
    <property type="entry name" value="TR_PAI2-type"/>
</dbReference>